<sequence length="1116" mass="122314">MAGIAEWLASIGLGEYAERFRENAIDLSVVRDLTEQDLKDLGVLLGHRRKMLRAIVELQREVLRTPQAGAKPASTDHAGRRQLTIMFCDLVGSSALSARLDLEDLRAVMGTYHRCIAEVVARNEGVIARYMGDGVLAYFGYPQAHEDDAEQATRAGLALVDAVASLRTEPATELQVRVGIATGMVVVGDLTGEGSAQEQTVIGETPNLAARLQTFANPGTVLISESTHRLTDGHFEFRNLGPVALKGWAEPMPAWQVLGTTEVESRFEAQHKSRLAPPIGRDEEIEMLLRRWQHARRSEGCAVMLTGEPGIGKSHIALALEERLQGEPHITVRQFCSAHHTNSALYPFTRQLERAARFERGDPPAEKFAKLEALLVRADADRVLLPLANLLSLPPSNRYRMPELSPQKRKELTLAAFLSQLTGLAARQPVFVIVEDVHWADPTSLELLTMTLEHLPRLRGLLLITARPEFTPPWPGHAHVTTISLTRLNRRNGAALIERVTAGKTLPEEVMDQILARTDGVPLFVEELTKTVLETGLLNEQDDHYVLNRPLPPMAIPTSLHASLMARLDRLAPVREVAQIGAVVGREFSYELLSTVAGLSKERLEEALAQLVRSELIFCRGEIPQAIYTFKHALVRDAAYSGLLKSRRAALHAAIAGAFEQRFPDLVETQPETLAHHLTEAGLFQKAEAYWLQAGKKAAMRSANLEAIAHLQRGIEASGHLPEGAGKDKLELAFHFALGPCLIATQGPASNKAMATFARARELCERLGGPPEQLQVMFWLTTASVMRGELPVAEETIAALLQLAEARDDLPALLNAMRGQAMIRLFMGQLTGAHEAIGRAYEAFEASSEDDRLAARSAGQDAGVADLALMSWALWLLGQPDTAIVRMDAAIRRADAISHPHSQAYACYYACILHALRGEFLVAQGHAERCIALSEEHGFRQWRLARALRGICVASLDPSPSALGEIGAVLDGYRSAGYQLAITALDVLLCPPLLNSHDYEAALELIEHGLATANRNSERILEAELYRLKARVLVARGGPAVEAEAQALLDRALSTGRSQHARTLELRAATDQAALWIHQGRREEALNFLAPIYASFTEGFETHDLKVAKVLLDGLR</sequence>
<dbReference type="InterPro" id="IPR029787">
    <property type="entry name" value="Nucleotide_cyclase"/>
</dbReference>
<organism evidence="5 6">
    <name type="scientific">Bradyrhizobium canariense</name>
    <dbReference type="NCBI Taxonomy" id="255045"/>
    <lineage>
        <taxon>Bacteria</taxon>
        <taxon>Pseudomonadati</taxon>
        <taxon>Pseudomonadota</taxon>
        <taxon>Alphaproteobacteria</taxon>
        <taxon>Hyphomicrobiales</taxon>
        <taxon>Nitrobacteraceae</taxon>
        <taxon>Bradyrhizobium</taxon>
    </lineage>
</organism>
<dbReference type="PROSITE" id="PS50125">
    <property type="entry name" value="GUANYLATE_CYCLASE_2"/>
    <property type="match status" value="1"/>
</dbReference>
<evidence type="ECO:0000256" key="2">
    <source>
        <dbReference type="ARBA" id="ARBA00022840"/>
    </source>
</evidence>
<dbReference type="SUPFAM" id="SSF47769">
    <property type="entry name" value="SAM/Pointed domain"/>
    <property type="match status" value="1"/>
</dbReference>
<reference evidence="5 6" key="1">
    <citation type="submission" date="2017-03" db="EMBL/GenBank/DDBJ databases">
        <title>Whole genome sequences of fourteen strains of Bradyrhizobium canariense and one strain of Bradyrhizobium japonicum isolated from Lupinus (Papilionoideae: Genisteae) species in Algeria.</title>
        <authorList>
            <person name="Crovadore J."/>
            <person name="Chekireb D."/>
            <person name="Brachmann A."/>
            <person name="Chablais R."/>
            <person name="Cochard B."/>
            <person name="Lefort F."/>
        </authorList>
    </citation>
    <scope>NUCLEOTIDE SEQUENCE [LARGE SCALE GENOMIC DNA]</scope>
    <source>
        <strain evidence="5 6">UBMAN05</strain>
    </source>
</reference>
<dbReference type="PANTHER" id="PTHR16305:SF28">
    <property type="entry name" value="GUANYLATE CYCLASE DOMAIN-CONTAINING PROTEIN"/>
    <property type="match status" value="1"/>
</dbReference>
<dbReference type="SUPFAM" id="SSF48452">
    <property type="entry name" value="TPR-like"/>
    <property type="match status" value="1"/>
</dbReference>
<evidence type="ECO:0000259" key="4">
    <source>
        <dbReference type="PROSITE" id="PS50125"/>
    </source>
</evidence>
<evidence type="ECO:0000259" key="3">
    <source>
        <dbReference type="PROSITE" id="PS50105"/>
    </source>
</evidence>
<dbReference type="Pfam" id="PF00211">
    <property type="entry name" value="Guanylate_cyc"/>
    <property type="match status" value="1"/>
</dbReference>
<dbReference type="InterPro" id="IPR001054">
    <property type="entry name" value="A/G_cyclase"/>
</dbReference>
<dbReference type="PANTHER" id="PTHR16305">
    <property type="entry name" value="TESTICULAR SOLUBLE ADENYLYL CYCLASE"/>
    <property type="match status" value="1"/>
</dbReference>
<evidence type="ECO:0000313" key="6">
    <source>
        <dbReference type="Proteomes" id="UP000193884"/>
    </source>
</evidence>
<dbReference type="SUPFAM" id="SSF55073">
    <property type="entry name" value="Nucleotide cyclase"/>
    <property type="match status" value="1"/>
</dbReference>
<feature type="domain" description="SAM" evidence="3">
    <location>
        <begin position="1"/>
        <end position="61"/>
    </location>
</feature>
<dbReference type="InterPro" id="IPR011990">
    <property type="entry name" value="TPR-like_helical_dom_sf"/>
</dbReference>
<dbReference type="Gene3D" id="3.40.50.300">
    <property type="entry name" value="P-loop containing nucleotide triphosphate hydrolases"/>
    <property type="match status" value="1"/>
</dbReference>
<dbReference type="Gene3D" id="1.10.150.50">
    <property type="entry name" value="Transcription Factor, Ets-1"/>
    <property type="match status" value="1"/>
</dbReference>
<dbReference type="SMART" id="SM00454">
    <property type="entry name" value="SAM"/>
    <property type="match status" value="1"/>
</dbReference>
<dbReference type="EMBL" id="NAFK01000139">
    <property type="protein sequence ID" value="OSJ32799.1"/>
    <property type="molecule type" value="Genomic_DNA"/>
</dbReference>
<protein>
    <submittedName>
        <fullName evidence="5">Adenylate/guanylate cyclase domain-containing protein</fullName>
    </submittedName>
</protein>
<dbReference type="InterPro" id="IPR041664">
    <property type="entry name" value="AAA_16"/>
</dbReference>
<dbReference type="Gene3D" id="1.25.40.10">
    <property type="entry name" value="Tetratricopeptide repeat domain"/>
    <property type="match status" value="1"/>
</dbReference>
<dbReference type="InterPro" id="IPR013761">
    <property type="entry name" value="SAM/pointed_sf"/>
</dbReference>
<comment type="caution">
    <text evidence="5">The sequence shown here is derived from an EMBL/GenBank/DDBJ whole genome shotgun (WGS) entry which is preliminary data.</text>
</comment>
<dbReference type="CDD" id="cd07302">
    <property type="entry name" value="CHD"/>
    <property type="match status" value="1"/>
</dbReference>
<dbReference type="SMART" id="SM00044">
    <property type="entry name" value="CYCc"/>
    <property type="match status" value="1"/>
</dbReference>
<evidence type="ECO:0000256" key="1">
    <source>
        <dbReference type="ARBA" id="ARBA00022741"/>
    </source>
</evidence>
<keyword evidence="2" id="KW-0067">ATP-binding</keyword>
<evidence type="ECO:0000313" key="5">
    <source>
        <dbReference type="EMBL" id="OSJ32799.1"/>
    </source>
</evidence>
<proteinExistence type="predicted"/>
<dbReference type="Gene3D" id="3.30.70.1230">
    <property type="entry name" value="Nucleotide cyclase"/>
    <property type="match status" value="1"/>
</dbReference>
<keyword evidence="6" id="KW-1185">Reference proteome</keyword>
<accession>A0ABX3X8L3</accession>
<name>A0ABX3X8L3_9BRAD</name>
<dbReference type="CDD" id="cd09487">
    <property type="entry name" value="SAM_superfamily"/>
    <property type="match status" value="1"/>
</dbReference>
<keyword evidence="1" id="KW-0547">Nucleotide-binding</keyword>
<dbReference type="Proteomes" id="UP000193884">
    <property type="component" value="Unassembled WGS sequence"/>
</dbReference>
<dbReference type="InterPro" id="IPR027417">
    <property type="entry name" value="P-loop_NTPase"/>
</dbReference>
<dbReference type="Pfam" id="PF13191">
    <property type="entry name" value="AAA_16"/>
    <property type="match status" value="1"/>
</dbReference>
<gene>
    <name evidence="5" type="ORF">BST63_06535</name>
</gene>
<dbReference type="Pfam" id="PF00536">
    <property type="entry name" value="SAM_1"/>
    <property type="match status" value="1"/>
</dbReference>
<dbReference type="InterPro" id="IPR001660">
    <property type="entry name" value="SAM"/>
</dbReference>
<feature type="domain" description="Guanylate cyclase" evidence="4">
    <location>
        <begin position="84"/>
        <end position="213"/>
    </location>
</feature>
<dbReference type="PROSITE" id="PS50105">
    <property type="entry name" value="SAM_DOMAIN"/>
    <property type="match status" value="1"/>
</dbReference>
<dbReference type="SUPFAM" id="SSF52540">
    <property type="entry name" value="P-loop containing nucleoside triphosphate hydrolases"/>
    <property type="match status" value="1"/>
</dbReference>
<dbReference type="RefSeq" id="WP_085383750.1">
    <property type="nucleotide sequence ID" value="NZ_NAFC01000164.1"/>
</dbReference>